<evidence type="ECO:0000313" key="1">
    <source>
        <dbReference type="EMBL" id="JAP49204.1"/>
    </source>
</evidence>
<proteinExistence type="predicted"/>
<dbReference type="AlphaFoldDB" id="A0A0X3PB92"/>
<gene>
    <name evidence="1" type="primary">GCP60</name>
    <name evidence="1" type="ORF">TR105107</name>
</gene>
<reference evidence="1" key="1">
    <citation type="submission" date="2016-01" db="EMBL/GenBank/DDBJ databases">
        <title>Reference transcriptome for the parasite Schistocephalus solidus: insights into the molecular evolution of parasitism.</title>
        <authorList>
            <person name="Hebert F.O."/>
            <person name="Grambauer S."/>
            <person name="Barber I."/>
            <person name="Landry C.R."/>
            <person name="Aubin-Horth N."/>
        </authorList>
    </citation>
    <scope>NUCLEOTIDE SEQUENCE</scope>
</reference>
<name>A0A0X3PB92_SCHSO</name>
<accession>A0A0X3PB92</accession>
<protein>
    <submittedName>
        <fullName evidence="1">Golgi resident protein GCP60</fullName>
    </submittedName>
</protein>
<organism evidence="1">
    <name type="scientific">Schistocephalus solidus</name>
    <name type="common">Tapeworm</name>
    <dbReference type="NCBI Taxonomy" id="70667"/>
    <lineage>
        <taxon>Eukaryota</taxon>
        <taxon>Metazoa</taxon>
        <taxon>Spiralia</taxon>
        <taxon>Lophotrochozoa</taxon>
        <taxon>Platyhelminthes</taxon>
        <taxon>Cestoda</taxon>
        <taxon>Eucestoda</taxon>
        <taxon>Diphyllobothriidea</taxon>
        <taxon>Diphyllobothriidae</taxon>
        <taxon>Schistocephalus</taxon>
    </lineage>
</organism>
<sequence>MRSFPIVDSIVEPLGPPQREGIVKLEDVNTTTGILVAATVHLQVTISTVDGDQFIGRRPAEVPASTLYVTIDGTIVSYNTNRREPVYQEDTMNELRRRMEEMLVPKNPIE</sequence>
<dbReference type="EMBL" id="GEEE01014021">
    <property type="protein sequence ID" value="JAP49204.1"/>
    <property type="molecule type" value="Transcribed_RNA"/>
</dbReference>